<dbReference type="EMBL" id="CP116968">
    <property type="protein sequence ID" value="WNM64081.1"/>
    <property type="molecule type" value="Genomic_DNA"/>
</dbReference>
<reference evidence="2 3" key="1">
    <citation type="submission" date="2023-01" db="EMBL/GenBank/DDBJ databases">
        <title>Cultivation and genomic characterization of new, ubiquitous marine nitrite-oxidizing bacteria from the Nitrospirales.</title>
        <authorList>
            <person name="Mueller A.J."/>
            <person name="Daebeler A."/>
            <person name="Herbold C.W."/>
            <person name="Kirkegaard R.H."/>
            <person name="Daims H."/>
        </authorList>
    </citation>
    <scope>NUCLEOTIDE SEQUENCE [LARGE SCALE GENOMIC DNA]</scope>
    <source>
        <strain evidence="2 3">DK</strain>
    </source>
</reference>
<dbReference type="Pfam" id="PF04230">
    <property type="entry name" value="PS_pyruv_trans"/>
    <property type="match status" value="1"/>
</dbReference>
<sequence length="392" mass="44175">MIIQIHGAGFHNYGAWLMLETVISELSSRLSHLGPIEFCALPSPGTTYEIAATYNLKTVLPQTWRRNPIKYLTAPFFERLIPDELQRILGIVPRHKVDAMIDISGYAFGDHWGPDISRVCGRRFRFLHDRGKPVIMLPQMMGPFENEKVKRETLNFLPYIDRIYVRDRSSLLAINEILEDQAKVKLAPDITIFSSGEFVEARPPFACIIPNERMFDKGAKKWGSRYLQLLTQAGQRALALNRDIVLLSHAPGGGDLAIAHQLADRLDSPRVEVVTNVTPKRAKGIISNADLVVGSRFHALVAALSSGVPAIAIGWAHKYSHLLLDFGIPNLNFDPDQTSEELLDLIAECLNETHNATIRQTLQNFKKEMVLPNEQMWQDVASCFQHYLKENS</sequence>
<keyword evidence="3" id="KW-1185">Reference proteome</keyword>
<proteinExistence type="predicted"/>
<evidence type="ECO:0000313" key="2">
    <source>
        <dbReference type="EMBL" id="WNM64081.1"/>
    </source>
</evidence>
<evidence type="ECO:0000259" key="1">
    <source>
        <dbReference type="Pfam" id="PF04230"/>
    </source>
</evidence>
<organism evidence="2 3">
    <name type="scientific">Candidatus Nitrospira neomarina</name>
    <dbReference type="NCBI Taxonomy" id="3020899"/>
    <lineage>
        <taxon>Bacteria</taxon>
        <taxon>Pseudomonadati</taxon>
        <taxon>Nitrospirota</taxon>
        <taxon>Nitrospiria</taxon>
        <taxon>Nitrospirales</taxon>
        <taxon>Nitrospiraceae</taxon>
        <taxon>Nitrospira</taxon>
    </lineage>
</organism>
<dbReference type="RefSeq" id="WP_312749003.1">
    <property type="nucleotide sequence ID" value="NZ_CP116968.1"/>
</dbReference>
<dbReference type="AlphaFoldDB" id="A0AA96K2F6"/>
<dbReference type="PANTHER" id="PTHR36836">
    <property type="entry name" value="COLANIC ACID BIOSYNTHESIS PROTEIN WCAK"/>
    <property type="match status" value="1"/>
</dbReference>
<protein>
    <submittedName>
        <fullName evidence="2">Polysaccharide pyruvyl transferase family protein</fullName>
    </submittedName>
</protein>
<keyword evidence="2" id="KW-0808">Transferase</keyword>
<name>A0AA96K2F6_9BACT</name>
<dbReference type="KEGG" id="nneo:PQG83_10095"/>
<dbReference type="InterPro" id="IPR007345">
    <property type="entry name" value="Polysacch_pyruvyl_Trfase"/>
</dbReference>
<dbReference type="Proteomes" id="UP001302494">
    <property type="component" value="Chromosome"/>
</dbReference>
<dbReference type="PANTHER" id="PTHR36836:SF1">
    <property type="entry name" value="COLANIC ACID BIOSYNTHESIS PROTEIN WCAK"/>
    <property type="match status" value="1"/>
</dbReference>
<dbReference type="GO" id="GO:0016740">
    <property type="term" value="F:transferase activity"/>
    <property type="evidence" value="ECO:0007669"/>
    <property type="project" value="UniProtKB-KW"/>
</dbReference>
<evidence type="ECO:0000313" key="3">
    <source>
        <dbReference type="Proteomes" id="UP001302494"/>
    </source>
</evidence>
<feature type="domain" description="Polysaccharide pyruvyl transferase" evidence="1">
    <location>
        <begin position="12"/>
        <end position="316"/>
    </location>
</feature>
<gene>
    <name evidence="2" type="ORF">PQG83_10095</name>
</gene>
<accession>A0AA96K2F6</accession>